<reference evidence="11" key="1">
    <citation type="submission" date="2015-07" db="EMBL/GenBank/DDBJ databases">
        <title>Complete genome sequence and phylogenetic analysis of Limnochorda pilosa.</title>
        <authorList>
            <person name="Watanabe M."/>
            <person name="Kojima H."/>
            <person name="Fukui M."/>
        </authorList>
    </citation>
    <scope>NUCLEOTIDE SEQUENCE [LARGE SCALE GENOMIC DNA]</scope>
    <source>
        <strain evidence="11">HC45</strain>
    </source>
</reference>
<dbReference type="FunFam" id="3.40.50.300:FF:000589">
    <property type="entry name" value="ABC transporter, ATP-binding subunit"/>
    <property type="match status" value="1"/>
</dbReference>
<proteinExistence type="predicted"/>
<feature type="compositionally biased region" description="Basic and acidic residues" evidence="8">
    <location>
        <begin position="312"/>
        <end position="329"/>
    </location>
</feature>
<dbReference type="SMART" id="SM00382">
    <property type="entry name" value="AAA"/>
    <property type="match status" value="1"/>
</dbReference>
<evidence type="ECO:0000259" key="9">
    <source>
        <dbReference type="PROSITE" id="PS50893"/>
    </source>
</evidence>
<evidence type="ECO:0000313" key="10">
    <source>
        <dbReference type="EMBL" id="BAS26357.1"/>
    </source>
</evidence>
<dbReference type="GO" id="GO:0005886">
    <property type="term" value="C:plasma membrane"/>
    <property type="evidence" value="ECO:0007669"/>
    <property type="project" value="UniProtKB-SubCell"/>
</dbReference>
<dbReference type="SUPFAM" id="SSF52540">
    <property type="entry name" value="P-loop containing nucleoside triphosphate hydrolases"/>
    <property type="match status" value="1"/>
</dbReference>
<dbReference type="InterPro" id="IPR003439">
    <property type="entry name" value="ABC_transporter-like_ATP-bd"/>
</dbReference>
<keyword evidence="11" id="KW-1185">Reference proteome</keyword>
<gene>
    <name evidence="10" type="ORF">LIP_0500</name>
</gene>
<protein>
    <submittedName>
        <fullName evidence="10">Sulfate ABC transporter ATPase</fullName>
    </submittedName>
</protein>
<dbReference type="GO" id="GO:0005524">
    <property type="term" value="F:ATP binding"/>
    <property type="evidence" value="ECO:0007669"/>
    <property type="project" value="UniProtKB-KW"/>
</dbReference>
<keyword evidence="3" id="KW-1003">Cell membrane</keyword>
<dbReference type="Gene3D" id="3.40.50.300">
    <property type="entry name" value="P-loop containing nucleotide triphosphate hydrolases"/>
    <property type="match status" value="1"/>
</dbReference>
<evidence type="ECO:0000256" key="7">
    <source>
        <dbReference type="ARBA" id="ARBA00023136"/>
    </source>
</evidence>
<keyword evidence="5" id="KW-0067">ATP-binding</keyword>
<dbReference type="AlphaFoldDB" id="A0A0K2SH47"/>
<dbReference type="PROSITE" id="PS00211">
    <property type="entry name" value="ABC_TRANSPORTER_1"/>
    <property type="match status" value="1"/>
</dbReference>
<dbReference type="KEGG" id="lpil:LIP_0500"/>
<keyword evidence="2" id="KW-0813">Transport</keyword>
<dbReference type="InterPro" id="IPR017871">
    <property type="entry name" value="ABC_transporter-like_CS"/>
</dbReference>
<dbReference type="InterPro" id="IPR027417">
    <property type="entry name" value="P-loop_NTPase"/>
</dbReference>
<organism evidence="10 11">
    <name type="scientific">Limnochorda pilosa</name>
    <dbReference type="NCBI Taxonomy" id="1555112"/>
    <lineage>
        <taxon>Bacteria</taxon>
        <taxon>Bacillati</taxon>
        <taxon>Bacillota</taxon>
        <taxon>Limnochordia</taxon>
        <taxon>Limnochordales</taxon>
        <taxon>Limnochordaceae</taxon>
        <taxon>Limnochorda</taxon>
    </lineage>
</organism>
<evidence type="ECO:0000256" key="4">
    <source>
        <dbReference type="ARBA" id="ARBA00022741"/>
    </source>
</evidence>
<reference evidence="11" key="2">
    <citation type="journal article" date="2016" name="Int. J. Syst. Evol. Microbiol.">
        <title>Complete genome sequence and cell structure of Limnochorda pilosa, a Gram-negative spore-former within the phylum Firmicutes.</title>
        <authorList>
            <person name="Watanabe M."/>
            <person name="Kojima H."/>
            <person name="Fukui M."/>
        </authorList>
    </citation>
    <scope>NUCLEOTIDE SEQUENCE [LARGE SCALE GENOMIC DNA]</scope>
    <source>
        <strain evidence="11">HC45</strain>
    </source>
</reference>
<dbReference type="PANTHER" id="PTHR42711:SF16">
    <property type="entry name" value="ABC TRANSPORTER ATP-BINDING PROTEIN"/>
    <property type="match status" value="1"/>
</dbReference>
<accession>A0A0K2SH47</accession>
<keyword evidence="4" id="KW-0547">Nucleotide-binding</keyword>
<keyword evidence="6" id="KW-1278">Translocase</keyword>
<dbReference type="PANTHER" id="PTHR42711">
    <property type="entry name" value="ABC TRANSPORTER ATP-BINDING PROTEIN"/>
    <property type="match status" value="1"/>
</dbReference>
<comment type="subcellular location">
    <subcellularLocation>
        <location evidence="1">Cell membrane</location>
    </subcellularLocation>
</comment>
<dbReference type="PATRIC" id="fig|1555112.3.peg.522"/>
<evidence type="ECO:0000256" key="6">
    <source>
        <dbReference type="ARBA" id="ARBA00022967"/>
    </source>
</evidence>
<dbReference type="GO" id="GO:0016887">
    <property type="term" value="F:ATP hydrolysis activity"/>
    <property type="evidence" value="ECO:0007669"/>
    <property type="project" value="InterPro"/>
</dbReference>
<evidence type="ECO:0000256" key="2">
    <source>
        <dbReference type="ARBA" id="ARBA00022448"/>
    </source>
</evidence>
<name>A0A0K2SH47_LIMPI</name>
<evidence type="ECO:0000256" key="8">
    <source>
        <dbReference type="SAM" id="MobiDB-lite"/>
    </source>
</evidence>
<sequence>MSGVVIEVEDLRKAYGPVQAVDRISFSVAEGEIFGFVGPNGAGKTTTIECVEGLRRPDQGTIRVLGIDPHRDPYRLRPLVGMQLQQSEVPDLLRVHEVIGVFSALYPRSVNGDALLARVGLEHRRRARVGRLSGGEKQRLFIALALVSDPKVVFLDELTTGLDPHARRQMWNEVRRLREDGRTIVLSTHFMEEAERLCDRVAIVDRGRIVALDSPQDLIHRFGGGRRLVVEVAPEADVSGAVHALQALPEVAGVEHRGHELVVTGRERTLALRAVALLAEQHVPVVDVRTEQPTLDDIFVALTGRPMETEVSDARGVSEHGERSRGVAG</sequence>
<evidence type="ECO:0000313" key="11">
    <source>
        <dbReference type="Proteomes" id="UP000065807"/>
    </source>
</evidence>
<dbReference type="InterPro" id="IPR003593">
    <property type="entry name" value="AAA+_ATPase"/>
</dbReference>
<dbReference type="CDD" id="cd03230">
    <property type="entry name" value="ABC_DR_subfamily_A"/>
    <property type="match status" value="1"/>
</dbReference>
<dbReference type="EMBL" id="AP014924">
    <property type="protein sequence ID" value="BAS26357.1"/>
    <property type="molecule type" value="Genomic_DNA"/>
</dbReference>
<dbReference type="PROSITE" id="PS50893">
    <property type="entry name" value="ABC_TRANSPORTER_2"/>
    <property type="match status" value="1"/>
</dbReference>
<evidence type="ECO:0000256" key="1">
    <source>
        <dbReference type="ARBA" id="ARBA00004236"/>
    </source>
</evidence>
<evidence type="ECO:0000256" key="5">
    <source>
        <dbReference type="ARBA" id="ARBA00022840"/>
    </source>
</evidence>
<dbReference type="STRING" id="1555112.LIP_0500"/>
<keyword evidence="7" id="KW-0472">Membrane</keyword>
<dbReference type="Pfam" id="PF00005">
    <property type="entry name" value="ABC_tran"/>
    <property type="match status" value="1"/>
</dbReference>
<dbReference type="RefSeq" id="WP_198409659.1">
    <property type="nucleotide sequence ID" value="NZ_AP014924.1"/>
</dbReference>
<dbReference type="InterPro" id="IPR050763">
    <property type="entry name" value="ABC_transporter_ATP-binding"/>
</dbReference>
<feature type="region of interest" description="Disordered" evidence="8">
    <location>
        <begin position="310"/>
        <end position="329"/>
    </location>
</feature>
<feature type="domain" description="ABC transporter" evidence="9">
    <location>
        <begin position="6"/>
        <end position="231"/>
    </location>
</feature>
<dbReference type="Proteomes" id="UP000065807">
    <property type="component" value="Chromosome"/>
</dbReference>
<evidence type="ECO:0000256" key="3">
    <source>
        <dbReference type="ARBA" id="ARBA00022475"/>
    </source>
</evidence>